<dbReference type="OrthoDB" id="9768262at2"/>
<sequence length="377" mass="43330">MKTLDAYFQEYLGDRSNDKAVIFPNVKSEEYRYSMIVPKLASMALDPFQKGQIIDVLWESDYNFFSDQQSEFFSLMAYDQLSPYFFRHKNYFKQASIAKDPLFYNIKFPESRDTMTITFAGSKGSLMDKKVYICVGANRKVKIYINFLSEHSSLMMPLIFVEAGAYSHVEVIYVVPPLFNRGVILPIYEFIAQKNSHISLQTFTEGIEFHRLAFIGYLAGTESHIDLRTGFCLRGKEACDLYVRMFHEAPDSTSNQMIKASTFDSSTMNFNGQIYANHEAKNIYAYQMLKGMLLGEDSQIFARPQLDIEYFELACSHGVSIGGFDPEELFYLRSRGVADKDVYPLLLYGFFAEPFMELDLEDFWISKIKTALGTEAS</sequence>
<dbReference type="STRING" id="34097.SAMN02745150_00785"/>
<name>A0A1I1DUE2_BREAD</name>
<feature type="domain" description="SUF system FeS cluster assembly SufBD core" evidence="1">
    <location>
        <begin position="124"/>
        <end position="350"/>
    </location>
</feature>
<protein>
    <submittedName>
        <fullName evidence="2">Uncharacterized protein family (UPF0051)</fullName>
    </submittedName>
</protein>
<gene>
    <name evidence="2" type="ORF">SAMN02745150_00785</name>
</gene>
<evidence type="ECO:0000313" key="2">
    <source>
        <dbReference type="EMBL" id="SFB78427.1"/>
    </source>
</evidence>
<keyword evidence="3" id="KW-1185">Reference proteome</keyword>
<evidence type="ECO:0000259" key="1">
    <source>
        <dbReference type="Pfam" id="PF01458"/>
    </source>
</evidence>
<dbReference type="GO" id="GO:0016226">
    <property type="term" value="P:iron-sulfur cluster assembly"/>
    <property type="evidence" value="ECO:0007669"/>
    <property type="project" value="InterPro"/>
</dbReference>
<dbReference type="PANTHER" id="PTHR43575:SF1">
    <property type="entry name" value="PROTEIN ABCI7, CHLOROPLASTIC"/>
    <property type="match status" value="1"/>
</dbReference>
<evidence type="ECO:0000313" key="3">
    <source>
        <dbReference type="Proteomes" id="UP000240042"/>
    </source>
</evidence>
<dbReference type="InterPro" id="IPR037284">
    <property type="entry name" value="SUF_FeS_clus_asmbl_SufBD_sf"/>
</dbReference>
<accession>A0A1I1DUE2</accession>
<reference evidence="3" key="1">
    <citation type="submission" date="2016-10" db="EMBL/GenBank/DDBJ databases">
        <authorList>
            <person name="Varghese N."/>
            <person name="Submissions S."/>
        </authorList>
    </citation>
    <scope>NUCLEOTIDE SEQUENCE [LARGE SCALE GENOMIC DNA]</scope>
    <source>
        <strain evidence="3">ATCC 43811</strain>
    </source>
</reference>
<dbReference type="SUPFAM" id="SSF101960">
    <property type="entry name" value="Stabilizer of iron transporter SufD"/>
    <property type="match status" value="1"/>
</dbReference>
<dbReference type="RefSeq" id="WP_092318842.1">
    <property type="nucleotide sequence ID" value="NZ_FOKY01000004.1"/>
</dbReference>
<dbReference type="PANTHER" id="PTHR43575">
    <property type="entry name" value="PROTEIN ABCI7, CHLOROPLASTIC"/>
    <property type="match status" value="1"/>
</dbReference>
<dbReference type="InterPro" id="IPR055346">
    <property type="entry name" value="Fe-S_cluster_assembly_SufBD"/>
</dbReference>
<dbReference type="EMBL" id="FOKY01000004">
    <property type="protein sequence ID" value="SFB78427.1"/>
    <property type="molecule type" value="Genomic_DNA"/>
</dbReference>
<organism evidence="2 3">
    <name type="scientific">Brevinema andersonii</name>
    <dbReference type="NCBI Taxonomy" id="34097"/>
    <lineage>
        <taxon>Bacteria</taxon>
        <taxon>Pseudomonadati</taxon>
        <taxon>Spirochaetota</taxon>
        <taxon>Spirochaetia</taxon>
        <taxon>Brevinematales</taxon>
        <taxon>Brevinemataceae</taxon>
        <taxon>Brevinema</taxon>
    </lineage>
</organism>
<dbReference type="Proteomes" id="UP000240042">
    <property type="component" value="Unassembled WGS sequence"/>
</dbReference>
<proteinExistence type="predicted"/>
<dbReference type="InterPro" id="IPR000825">
    <property type="entry name" value="SUF_FeS_clus_asmbl_SufBD_core"/>
</dbReference>
<dbReference type="AlphaFoldDB" id="A0A1I1DUE2"/>
<dbReference type="Pfam" id="PF01458">
    <property type="entry name" value="SUFBD_core"/>
    <property type="match status" value="1"/>
</dbReference>